<dbReference type="SUPFAM" id="SSF52540">
    <property type="entry name" value="P-loop containing nucleoside triphosphate hydrolases"/>
    <property type="match status" value="2"/>
</dbReference>
<comment type="catalytic activity">
    <reaction evidence="9">
        <text>a dipeptide(out) + ATP + H2O = a dipeptide(in) + ADP + phosphate + H(+)</text>
        <dbReference type="Rhea" id="RHEA:23120"/>
        <dbReference type="ChEBI" id="CHEBI:15377"/>
        <dbReference type="ChEBI" id="CHEBI:15378"/>
        <dbReference type="ChEBI" id="CHEBI:30616"/>
        <dbReference type="ChEBI" id="CHEBI:43474"/>
        <dbReference type="ChEBI" id="CHEBI:90799"/>
        <dbReference type="ChEBI" id="CHEBI:456216"/>
        <dbReference type="EC" id="7.4.2.9"/>
    </reaction>
</comment>
<keyword evidence="6 11" id="KW-0067">ATP-binding</keyword>
<dbReference type="Pfam" id="PF00005">
    <property type="entry name" value="ABC_tran"/>
    <property type="match status" value="2"/>
</dbReference>
<dbReference type="PROSITE" id="PS50893">
    <property type="entry name" value="ABC_TRANSPORTER_2"/>
    <property type="match status" value="2"/>
</dbReference>
<dbReference type="GO" id="GO:0005524">
    <property type="term" value="F:ATP binding"/>
    <property type="evidence" value="ECO:0007669"/>
    <property type="project" value="UniProtKB-KW"/>
</dbReference>
<gene>
    <name evidence="11" type="ORF">SAMN05421644_11445</name>
</gene>
<dbReference type="Pfam" id="PF08352">
    <property type="entry name" value="oligo_HPY"/>
    <property type="match status" value="2"/>
</dbReference>
<keyword evidence="3" id="KW-0813">Transport</keyword>
<evidence type="ECO:0000313" key="12">
    <source>
        <dbReference type="Proteomes" id="UP000198672"/>
    </source>
</evidence>
<evidence type="ECO:0000256" key="3">
    <source>
        <dbReference type="ARBA" id="ARBA00022448"/>
    </source>
</evidence>
<dbReference type="EMBL" id="FNOW01000014">
    <property type="protein sequence ID" value="SDX81208.1"/>
    <property type="molecule type" value="Genomic_DNA"/>
</dbReference>
<evidence type="ECO:0000256" key="5">
    <source>
        <dbReference type="ARBA" id="ARBA00022741"/>
    </source>
</evidence>
<name>A0A1H3ESZ6_ALLWA</name>
<dbReference type="InterPro" id="IPR003439">
    <property type="entry name" value="ABC_transporter-like_ATP-bd"/>
</dbReference>
<feature type="domain" description="ABC transporter" evidence="10">
    <location>
        <begin position="18"/>
        <end position="268"/>
    </location>
</feature>
<dbReference type="InterPro" id="IPR013563">
    <property type="entry name" value="Oligopep_ABC_C"/>
</dbReference>
<dbReference type="InterPro" id="IPR003593">
    <property type="entry name" value="AAA+_ATPase"/>
</dbReference>
<feature type="domain" description="ABC transporter" evidence="10">
    <location>
        <begin position="381"/>
        <end position="630"/>
    </location>
</feature>
<accession>A0A1H3ESZ6</accession>
<reference evidence="12" key="1">
    <citation type="submission" date="2016-10" db="EMBL/GenBank/DDBJ databases">
        <authorList>
            <person name="Varghese N."/>
            <person name="Submissions S."/>
        </authorList>
    </citation>
    <scope>NUCLEOTIDE SEQUENCE [LARGE SCALE GENOMIC DNA]</scope>
    <source>
        <strain evidence="12">DSM 173</strain>
    </source>
</reference>
<dbReference type="Gene3D" id="3.40.50.300">
    <property type="entry name" value="P-loop containing nucleotide triphosphate hydrolases"/>
    <property type="match status" value="2"/>
</dbReference>
<dbReference type="SMART" id="SM00382">
    <property type="entry name" value="AAA"/>
    <property type="match status" value="2"/>
</dbReference>
<organism evidence="11 12">
    <name type="scientific">Allochromatium warmingii</name>
    <name type="common">Chromatium warmingii</name>
    <dbReference type="NCBI Taxonomy" id="61595"/>
    <lineage>
        <taxon>Bacteria</taxon>
        <taxon>Pseudomonadati</taxon>
        <taxon>Pseudomonadota</taxon>
        <taxon>Gammaproteobacteria</taxon>
        <taxon>Chromatiales</taxon>
        <taxon>Chromatiaceae</taxon>
        <taxon>Allochromatium</taxon>
    </lineage>
</organism>
<evidence type="ECO:0000256" key="7">
    <source>
        <dbReference type="ARBA" id="ARBA00023136"/>
    </source>
</evidence>
<evidence type="ECO:0000256" key="1">
    <source>
        <dbReference type="ARBA" id="ARBA00004417"/>
    </source>
</evidence>
<dbReference type="STRING" id="61595.SAMN05421644_11445"/>
<keyword evidence="5" id="KW-0547">Nucleotide-binding</keyword>
<dbReference type="CDD" id="cd03257">
    <property type="entry name" value="ABC_NikE_OppD_transporters"/>
    <property type="match status" value="2"/>
</dbReference>
<comment type="subcellular location">
    <subcellularLocation>
        <location evidence="1">Cell inner membrane</location>
        <topology evidence="1">Peripheral membrane protein</topology>
    </subcellularLocation>
</comment>
<dbReference type="NCBIfam" id="NF007739">
    <property type="entry name" value="PRK10419.1"/>
    <property type="match status" value="2"/>
</dbReference>
<comment type="similarity">
    <text evidence="2">Belongs to the ABC transporter superfamily.</text>
</comment>
<keyword evidence="4" id="KW-1003">Cell membrane</keyword>
<dbReference type="RefSeq" id="WP_245709126.1">
    <property type="nucleotide sequence ID" value="NZ_FNOW01000014.1"/>
</dbReference>
<dbReference type="NCBIfam" id="NF008453">
    <property type="entry name" value="PRK11308.1"/>
    <property type="match status" value="2"/>
</dbReference>
<evidence type="ECO:0000256" key="6">
    <source>
        <dbReference type="ARBA" id="ARBA00022840"/>
    </source>
</evidence>
<dbReference type="FunFam" id="3.40.50.300:FF:000016">
    <property type="entry name" value="Oligopeptide ABC transporter ATP-binding component"/>
    <property type="match status" value="2"/>
</dbReference>
<dbReference type="Proteomes" id="UP000198672">
    <property type="component" value="Unassembled WGS sequence"/>
</dbReference>
<proteinExistence type="inferred from homology"/>
<sequence length="701" mass="76042">MSESLPEPLPESQAEPLLQITELTTILGNPAQPLRVVDGLTLTLDRGETVALLGESGCGKSLTALSLMRLLPDSGRIVAGSVRLAGTELLTLTEAEMRQVRGGQLAMIFQEPQTALNPVLTVGTQIGEAVRLYQGAASEAVRSRVLTLLRAVGIPAPVQRLTEYPHQLSGGMKQRIMMAMALAGDPQVLIADEPTTALDVTIQAQVLRLLKSVQAKSGLAMLLITHDLGVVAETAERLAVMYAGQLVETAPVAAFFAQPLHPYSRSLLASLPDANQRSGRLLVIPGRVPPLDAQLSGCRFVERCPNAEPRCHQEHPAWRTLADGRGVRCHRVDELSIHPAPPLVVASANTTVDSAPTPAPAAITPETPTPAAEVQVPLLTMRGLQVHFPIYRGLLRRIVGHVRAVDGISLDLYAGRTLALVGESGCGKTTVGKGLLQLVPPTGGSVRYRGQELIGLSHRRLRAFRKDLQIVFQDPFASMNPRMVVGDIIGEGLHALRILPKRADRLRRVAELLELVGLDPEAINRYPHEFSGGQRQRLCIARALALDPRIIVCDEPTSALDVSVQAQILNLLKDLQEQLGLAYLFITHDLSVVPYLAHKVAVMYLGRVVEHGPVDEVLDDPRHPYTKALLSAVPVIDPTRRRQVIQLDGDMPSPRQPPSGCHFHPRCPEVMAICRHHYPVETRLGTKRRVCCHAVAAGLTD</sequence>
<dbReference type="PANTHER" id="PTHR43297:SF2">
    <property type="entry name" value="DIPEPTIDE TRANSPORT ATP-BINDING PROTEIN DPPD"/>
    <property type="match status" value="1"/>
</dbReference>
<keyword evidence="7" id="KW-0472">Membrane</keyword>
<evidence type="ECO:0000313" key="11">
    <source>
        <dbReference type="EMBL" id="SDX81208.1"/>
    </source>
</evidence>
<dbReference type="GO" id="GO:0005886">
    <property type="term" value="C:plasma membrane"/>
    <property type="evidence" value="ECO:0007669"/>
    <property type="project" value="UniProtKB-SubCell"/>
</dbReference>
<dbReference type="InterPro" id="IPR027417">
    <property type="entry name" value="P-loop_NTPase"/>
</dbReference>
<protein>
    <recommendedName>
        <fullName evidence="8">ABC-type dipeptide transporter</fullName>
        <ecNumber evidence="8">7.4.2.9</ecNumber>
    </recommendedName>
</protein>
<evidence type="ECO:0000256" key="9">
    <source>
        <dbReference type="ARBA" id="ARBA00047356"/>
    </source>
</evidence>
<dbReference type="AlphaFoldDB" id="A0A1H3ESZ6"/>
<dbReference type="PANTHER" id="PTHR43297">
    <property type="entry name" value="OLIGOPEPTIDE TRANSPORT ATP-BINDING PROTEIN APPD"/>
    <property type="match status" value="1"/>
</dbReference>
<dbReference type="PROSITE" id="PS00211">
    <property type="entry name" value="ABC_TRANSPORTER_1"/>
    <property type="match status" value="2"/>
</dbReference>
<keyword evidence="12" id="KW-1185">Reference proteome</keyword>
<dbReference type="GO" id="GO:0055085">
    <property type="term" value="P:transmembrane transport"/>
    <property type="evidence" value="ECO:0007669"/>
    <property type="project" value="UniProtKB-ARBA"/>
</dbReference>
<dbReference type="InterPro" id="IPR050388">
    <property type="entry name" value="ABC_Ni/Peptide_Import"/>
</dbReference>
<dbReference type="InterPro" id="IPR017871">
    <property type="entry name" value="ABC_transporter-like_CS"/>
</dbReference>
<dbReference type="GO" id="GO:0015833">
    <property type="term" value="P:peptide transport"/>
    <property type="evidence" value="ECO:0007669"/>
    <property type="project" value="InterPro"/>
</dbReference>
<evidence type="ECO:0000256" key="8">
    <source>
        <dbReference type="ARBA" id="ARBA00038852"/>
    </source>
</evidence>
<dbReference type="GO" id="GO:0016887">
    <property type="term" value="F:ATP hydrolysis activity"/>
    <property type="evidence" value="ECO:0007669"/>
    <property type="project" value="InterPro"/>
</dbReference>
<evidence type="ECO:0000256" key="2">
    <source>
        <dbReference type="ARBA" id="ARBA00005417"/>
    </source>
</evidence>
<evidence type="ECO:0000256" key="4">
    <source>
        <dbReference type="ARBA" id="ARBA00022475"/>
    </source>
</evidence>
<dbReference type="EC" id="7.4.2.9" evidence="8"/>
<evidence type="ECO:0000259" key="10">
    <source>
        <dbReference type="PROSITE" id="PS50893"/>
    </source>
</evidence>
<dbReference type="NCBIfam" id="TIGR01727">
    <property type="entry name" value="oligo_HPY"/>
    <property type="match status" value="2"/>
</dbReference>